<evidence type="ECO:0000259" key="1">
    <source>
        <dbReference type="Pfam" id="PF03544"/>
    </source>
</evidence>
<sequence length="112" mass="12954">MIITNWLNKTLSRKCKYPVAQQKRNKGCVLQVEYTVPPEGYISHATVLNQAPRAFRKSVMQVFQSLRNVPTVLRPEKSTLSIQFWLDNMKKSPKADVVIIGYTWDDKPVLMM</sequence>
<protein>
    <submittedName>
        <fullName evidence="2">Energy transducer TonB</fullName>
    </submittedName>
</protein>
<proteinExistence type="predicted"/>
<name>A0AAW6FHN7_9BACT</name>
<accession>A0AAW6FHN7</accession>
<evidence type="ECO:0000313" key="3">
    <source>
        <dbReference type="Proteomes" id="UP001212263"/>
    </source>
</evidence>
<comment type="caution">
    <text evidence="2">The sequence shown here is derived from an EMBL/GenBank/DDBJ whole genome shotgun (WGS) entry which is preliminary data.</text>
</comment>
<dbReference type="InterPro" id="IPR037682">
    <property type="entry name" value="TonB_C"/>
</dbReference>
<dbReference type="AlphaFoldDB" id="A0AAW6FHN7"/>
<reference evidence="2" key="1">
    <citation type="submission" date="2023-01" db="EMBL/GenBank/DDBJ databases">
        <title>Human gut microbiome strain richness.</title>
        <authorList>
            <person name="Chen-Liaw A."/>
        </authorList>
    </citation>
    <scope>NUCLEOTIDE SEQUENCE</scope>
    <source>
        <strain evidence="2">RTP21484st1_B7_RTP21484_190118</strain>
    </source>
</reference>
<gene>
    <name evidence="2" type="ORF">PN645_07880</name>
</gene>
<dbReference type="Pfam" id="PF03544">
    <property type="entry name" value="TonB_C"/>
    <property type="match status" value="1"/>
</dbReference>
<dbReference type="EMBL" id="JAQMRD010000008">
    <property type="protein sequence ID" value="MDB9222925.1"/>
    <property type="molecule type" value="Genomic_DNA"/>
</dbReference>
<organism evidence="2 3">
    <name type="scientific">Odoribacter splanchnicus</name>
    <dbReference type="NCBI Taxonomy" id="28118"/>
    <lineage>
        <taxon>Bacteria</taxon>
        <taxon>Pseudomonadati</taxon>
        <taxon>Bacteroidota</taxon>
        <taxon>Bacteroidia</taxon>
        <taxon>Bacteroidales</taxon>
        <taxon>Odoribacteraceae</taxon>
        <taxon>Odoribacter</taxon>
    </lineage>
</organism>
<dbReference type="Proteomes" id="UP001212263">
    <property type="component" value="Unassembled WGS sequence"/>
</dbReference>
<evidence type="ECO:0000313" key="2">
    <source>
        <dbReference type="EMBL" id="MDB9222925.1"/>
    </source>
</evidence>
<feature type="domain" description="TonB C-terminal" evidence="1">
    <location>
        <begin position="16"/>
        <end position="82"/>
    </location>
</feature>
<dbReference type="Gene3D" id="3.30.1150.10">
    <property type="match status" value="1"/>
</dbReference>
<dbReference type="SUPFAM" id="SSF74653">
    <property type="entry name" value="TolA/TonB C-terminal domain"/>
    <property type="match status" value="1"/>
</dbReference>
<dbReference type="GO" id="GO:0055085">
    <property type="term" value="P:transmembrane transport"/>
    <property type="evidence" value="ECO:0007669"/>
    <property type="project" value="InterPro"/>
</dbReference>